<dbReference type="EMBL" id="CP042425">
    <property type="protein sequence ID" value="QEL14250.1"/>
    <property type="molecule type" value="Genomic_DNA"/>
</dbReference>
<dbReference type="AlphaFoldDB" id="A0A5C1A6B2"/>
<dbReference type="SUPFAM" id="SSF47413">
    <property type="entry name" value="lambda repressor-like DNA-binding domains"/>
    <property type="match status" value="1"/>
</dbReference>
<feature type="domain" description="HTH cro/C1-type" evidence="1">
    <location>
        <begin position="61"/>
        <end position="115"/>
    </location>
</feature>
<dbReference type="InterPro" id="IPR010982">
    <property type="entry name" value="Lambda_DNA-bd_dom_sf"/>
</dbReference>
<evidence type="ECO:0000259" key="1">
    <source>
        <dbReference type="PROSITE" id="PS50943"/>
    </source>
</evidence>
<dbReference type="KEGG" id="lrs:PX52LOC_01120"/>
<protein>
    <recommendedName>
        <fullName evidence="1">HTH cro/C1-type domain-containing protein</fullName>
    </recommendedName>
</protein>
<keyword evidence="3" id="KW-1185">Reference proteome</keyword>
<evidence type="ECO:0000313" key="2">
    <source>
        <dbReference type="EMBL" id="QEL14250.1"/>
    </source>
</evidence>
<organism evidence="2 3">
    <name type="scientific">Limnoglobus roseus</name>
    <dbReference type="NCBI Taxonomy" id="2598579"/>
    <lineage>
        <taxon>Bacteria</taxon>
        <taxon>Pseudomonadati</taxon>
        <taxon>Planctomycetota</taxon>
        <taxon>Planctomycetia</taxon>
        <taxon>Gemmatales</taxon>
        <taxon>Gemmataceae</taxon>
        <taxon>Limnoglobus</taxon>
    </lineage>
</organism>
<proteinExistence type="predicted"/>
<dbReference type="Pfam" id="PF01381">
    <property type="entry name" value="HTH_3"/>
    <property type="match status" value="1"/>
</dbReference>
<dbReference type="InterPro" id="IPR001387">
    <property type="entry name" value="Cro/C1-type_HTH"/>
</dbReference>
<dbReference type="CDD" id="cd00093">
    <property type="entry name" value="HTH_XRE"/>
    <property type="match status" value="1"/>
</dbReference>
<dbReference type="Gene3D" id="1.10.260.40">
    <property type="entry name" value="lambda repressor-like DNA-binding domains"/>
    <property type="match status" value="1"/>
</dbReference>
<reference evidence="3" key="1">
    <citation type="submission" date="2019-08" db="EMBL/GenBank/DDBJ databases">
        <title>Limnoglobus roseus gen. nov., sp. nov., a novel freshwater planctomycete with a giant genome from the family Gemmataceae.</title>
        <authorList>
            <person name="Kulichevskaya I.S."/>
            <person name="Naumoff D.G."/>
            <person name="Miroshnikov K."/>
            <person name="Ivanova A."/>
            <person name="Philippov D.A."/>
            <person name="Hakobyan A."/>
            <person name="Rijpstra I.C."/>
            <person name="Sinninghe Damste J.S."/>
            <person name="Liesack W."/>
            <person name="Dedysh S.N."/>
        </authorList>
    </citation>
    <scope>NUCLEOTIDE SEQUENCE [LARGE SCALE GENOMIC DNA]</scope>
    <source>
        <strain evidence="3">PX52</strain>
    </source>
</reference>
<gene>
    <name evidence="2" type="ORF">PX52LOC_01120</name>
</gene>
<dbReference type="RefSeq" id="WP_149109157.1">
    <property type="nucleotide sequence ID" value="NZ_CP042425.1"/>
</dbReference>
<accession>A0A5C1A6B2</accession>
<evidence type="ECO:0000313" key="3">
    <source>
        <dbReference type="Proteomes" id="UP000324974"/>
    </source>
</evidence>
<dbReference type="GO" id="GO:0003677">
    <property type="term" value="F:DNA binding"/>
    <property type="evidence" value="ECO:0007669"/>
    <property type="project" value="InterPro"/>
</dbReference>
<dbReference type="PROSITE" id="PS50943">
    <property type="entry name" value="HTH_CROC1"/>
    <property type="match status" value="1"/>
</dbReference>
<dbReference type="Proteomes" id="UP000324974">
    <property type="component" value="Chromosome"/>
</dbReference>
<sequence>MAKKNLDDVAARLLATADEVGEAHAKLTDLAAVLRSLSLTQTPPKKVKPTEEGWATFAEWLREKLTAAELTEQRAADLSGVKRGSIHNYLHAARSPSLGAAIQLARAFGVELNELNEIKEFAD</sequence>
<name>A0A5C1A6B2_9BACT</name>
<dbReference type="SMART" id="SM00530">
    <property type="entry name" value="HTH_XRE"/>
    <property type="match status" value="1"/>
</dbReference>